<keyword evidence="2" id="KW-1185">Reference proteome</keyword>
<evidence type="ECO:0000313" key="1">
    <source>
        <dbReference type="EMBL" id="MBC2600613.1"/>
    </source>
</evidence>
<dbReference type="Pfam" id="PF11697">
    <property type="entry name" value="DUF3293"/>
    <property type="match status" value="1"/>
</dbReference>
<comment type="caution">
    <text evidence="1">The sequence shown here is derived from an EMBL/GenBank/DDBJ whole genome shotgun (WGS) entry which is preliminary data.</text>
</comment>
<sequence length="124" mass="13953">MNPAYRSAVFLVEGTLPATHFSIVTAYNPNGVLTDSASNAVADQQLLQAIQQTGESPVRITGMSPDRSHQELGWSIEDEEEALRLAQKFSQVALYRVIEEDLFLIERETGTREKLGKWQDFVRQ</sequence>
<reference evidence="1 2" key="1">
    <citation type="submission" date="2020-07" db="EMBL/GenBank/DDBJ databases">
        <authorList>
            <person name="Feng X."/>
        </authorList>
    </citation>
    <scope>NUCLEOTIDE SEQUENCE [LARGE SCALE GENOMIC DNA]</scope>
    <source>
        <strain evidence="1 2">JCM14086</strain>
    </source>
</reference>
<dbReference type="Proteomes" id="UP000525652">
    <property type="component" value="Unassembled WGS sequence"/>
</dbReference>
<dbReference type="RefSeq" id="WP_185691355.1">
    <property type="nucleotide sequence ID" value="NZ_JACHVA010000028.1"/>
</dbReference>
<protein>
    <submittedName>
        <fullName evidence="1">DUF3293 domain-containing protein</fullName>
    </submittedName>
</protein>
<evidence type="ECO:0000313" key="2">
    <source>
        <dbReference type="Proteomes" id="UP000525652"/>
    </source>
</evidence>
<dbReference type="AlphaFoldDB" id="A0A7X1AX23"/>
<name>A0A7X1AX23_9BACT</name>
<organism evidence="1 2">
    <name type="scientific">Puniceicoccus vermicola</name>
    <dbReference type="NCBI Taxonomy" id="388746"/>
    <lineage>
        <taxon>Bacteria</taxon>
        <taxon>Pseudomonadati</taxon>
        <taxon>Verrucomicrobiota</taxon>
        <taxon>Opitutia</taxon>
        <taxon>Puniceicoccales</taxon>
        <taxon>Puniceicoccaceae</taxon>
        <taxon>Puniceicoccus</taxon>
    </lineage>
</organism>
<proteinExistence type="predicted"/>
<dbReference type="EMBL" id="JACHVA010000028">
    <property type="protein sequence ID" value="MBC2600613.1"/>
    <property type="molecule type" value="Genomic_DNA"/>
</dbReference>
<dbReference type="InterPro" id="IPR021710">
    <property type="entry name" value="DUF3293"/>
</dbReference>
<gene>
    <name evidence="1" type="ORF">H5P30_02330</name>
</gene>
<accession>A0A7X1AX23</accession>